<dbReference type="InterPro" id="IPR036291">
    <property type="entry name" value="NAD(P)-bd_dom_sf"/>
</dbReference>
<dbReference type="GO" id="GO:0019305">
    <property type="term" value="P:dTDP-rhamnose biosynthetic process"/>
    <property type="evidence" value="ECO:0007669"/>
    <property type="project" value="UniProtKB-UniPathway"/>
</dbReference>
<gene>
    <name evidence="8" type="ORF">SAMN06265218_10474</name>
</gene>
<dbReference type="Pfam" id="PF04321">
    <property type="entry name" value="RmlD_sub_bind"/>
    <property type="match status" value="1"/>
</dbReference>
<comment type="similarity">
    <text evidence="2 6">Belongs to the dTDP-4-dehydrorhamnose reductase family.</text>
</comment>
<dbReference type="NCBIfam" id="TIGR01214">
    <property type="entry name" value="rmlD"/>
    <property type="match status" value="1"/>
</dbReference>
<dbReference type="AlphaFoldDB" id="A0A521BXJ8"/>
<evidence type="ECO:0000313" key="9">
    <source>
        <dbReference type="Proteomes" id="UP000317593"/>
    </source>
</evidence>
<reference evidence="8 9" key="1">
    <citation type="submission" date="2017-05" db="EMBL/GenBank/DDBJ databases">
        <authorList>
            <person name="Varghese N."/>
            <person name="Submissions S."/>
        </authorList>
    </citation>
    <scope>NUCLEOTIDE SEQUENCE [LARGE SCALE GENOMIC DNA]</scope>
    <source>
        <strain evidence="8 9">DSM 21194</strain>
    </source>
</reference>
<dbReference type="InterPro" id="IPR005913">
    <property type="entry name" value="dTDP_dehydrorham_reduct"/>
</dbReference>
<dbReference type="GO" id="GO:0005829">
    <property type="term" value="C:cytosol"/>
    <property type="evidence" value="ECO:0007669"/>
    <property type="project" value="TreeGrafter"/>
</dbReference>
<dbReference type="PANTHER" id="PTHR10491:SF4">
    <property type="entry name" value="METHIONINE ADENOSYLTRANSFERASE 2 SUBUNIT BETA"/>
    <property type="match status" value="1"/>
</dbReference>
<accession>A0A521BXJ8</accession>
<comment type="pathway">
    <text evidence="1 6">Carbohydrate biosynthesis; dTDP-L-rhamnose biosynthesis.</text>
</comment>
<comment type="function">
    <text evidence="6">Catalyzes the reduction of dTDP-6-deoxy-L-lyxo-4-hexulose to yield dTDP-L-rhamnose.</text>
</comment>
<evidence type="ECO:0000256" key="4">
    <source>
        <dbReference type="ARBA" id="ARBA00017099"/>
    </source>
</evidence>
<evidence type="ECO:0000256" key="6">
    <source>
        <dbReference type="RuleBase" id="RU364082"/>
    </source>
</evidence>
<dbReference type="PANTHER" id="PTHR10491">
    <property type="entry name" value="DTDP-4-DEHYDRORHAMNOSE REDUCTASE"/>
    <property type="match status" value="1"/>
</dbReference>
<proteinExistence type="inferred from homology"/>
<evidence type="ECO:0000259" key="7">
    <source>
        <dbReference type="Pfam" id="PF04321"/>
    </source>
</evidence>
<dbReference type="RefSeq" id="WP_142713597.1">
    <property type="nucleotide sequence ID" value="NZ_FXTH01000004.1"/>
</dbReference>
<dbReference type="SUPFAM" id="SSF51735">
    <property type="entry name" value="NAD(P)-binding Rossmann-fold domains"/>
    <property type="match status" value="1"/>
</dbReference>
<dbReference type="Proteomes" id="UP000317593">
    <property type="component" value="Unassembled WGS sequence"/>
</dbReference>
<dbReference type="GO" id="GO:0008831">
    <property type="term" value="F:dTDP-4-dehydrorhamnose reductase activity"/>
    <property type="evidence" value="ECO:0007669"/>
    <property type="project" value="UniProtKB-EC"/>
</dbReference>
<name>A0A521BXJ8_9BACT</name>
<feature type="domain" description="RmlD-like substrate binding" evidence="7">
    <location>
        <begin position="1"/>
        <end position="287"/>
    </location>
</feature>
<protein>
    <recommendedName>
        <fullName evidence="4 6">dTDP-4-dehydrorhamnose reductase</fullName>
        <ecNumber evidence="3 6">1.1.1.133</ecNumber>
    </recommendedName>
</protein>
<keyword evidence="9" id="KW-1185">Reference proteome</keyword>
<keyword evidence="6" id="KW-0521">NADP</keyword>
<evidence type="ECO:0000313" key="8">
    <source>
        <dbReference type="EMBL" id="SMO51301.1"/>
    </source>
</evidence>
<dbReference type="UniPathway" id="UPA00124"/>
<dbReference type="CDD" id="cd05254">
    <property type="entry name" value="dTDP_HR_like_SDR_e"/>
    <property type="match status" value="1"/>
</dbReference>
<dbReference type="EMBL" id="FXTH01000004">
    <property type="protein sequence ID" value="SMO51301.1"/>
    <property type="molecule type" value="Genomic_DNA"/>
</dbReference>
<dbReference type="Gene3D" id="3.90.25.10">
    <property type="entry name" value="UDP-galactose 4-epimerase, domain 1"/>
    <property type="match status" value="1"/>
</dbReference>
<evidence type="ECO:0000256" key="3">
    <source>
        <dbReference type="ARBA" id="ARBA00012929"/>
    </source>
</evidence>
<dbReference type="Gene3D" id="3.40.50.720">
    <property type="entry name" value="NAD(P)-binding Rossmann-like Domain"/>
    <property type="match status" value="1"/>
</dbReference>
<evidence type="ECO:0000256" key="1">
    <source>
        <dbReference type="ARBA" id="ARBA00004781"/>
    </source>
</evidence>
<dbReference type="InterPro" id="IPR029903">
    <property type="entry name" value="RmlD-like-bd"/>
</dbReference>
<evidence type="ECO:0000256" key="5">
    <source>
        <dbReference type="ARBA" id="ARBA00048200"/>
    </source>
</evidence>
<dbReference type="OrthoDB" id="9803892at2"/>
<keyword evidence="6" id="KW-0560">Oxidoreductase</keyword>
<comment type="catalytic activity">
    <reaction evidence="5">
        <text>dTDP-beta-L-rhamnose + NADP(+) = dTDP-4-dehydro-beta-L-rhamnose + NADPH + H(+)</text>
        <dbReference type="Rhea" id="RHEA:21796"/>
        <dbReference type="ChEBI" id="CHEBI:15378"/>
        <dbReference type="ChEBI" id="CHEBI:57510"/>
        <dbReference type="ChEBI" id="CHEBI:57783"/>
        <dbReference type="ChEBI" id="CHEBI:58349"/>
        <dbReference type="ChEBI" id="CHEBI:62830"/>
        <dbReference type="EC" id="1.1.1.133"/>
    </reaction>
</comment>
<organism evidence="8 9">
    <name type="scientific">Fodinibius sediminis</name>
    <dbReference type="NCBI Taxonomy" id="1214077"/>
    <lineage>
        <taxon>Bacteria</taxon>
        <taxon>Pseudomonadati</taxon>
        <taxon>Balneolota</taxon>
        <taxon>Balneolia</taxon>
        <taxon>Balneolales</taxon>
        <taxon>Balneolaceae</taxon>
        <taxon>Fodinibius</taxon>
    </lineage>
</organism>
<sequence length="288" mass="32153">MMIILLGAGGQLGREWQHFLERSGEEQYDFIPYSSSDLDITRSDELAAELEKRQADVVINCAAYTNVDGAEKERERARKVNAGAVSQLAELSTVLGFKLIHYSTDYVFPGRAEDRSKYPQGYGEDHPAAPVNFYGQTKWEGEQAIRAKSSNFLVLRVSWLCGAYGANFIKTMLKLGRERKALQVVNDQLGSPTFTSSVVQHSWTLLQGGHTGTFHSTSGGLLTWYDLAKSVFEEEEMEVEVEAVSSDAFPTAARRPRFSKLNTGKIASLPGCEIIDWKEGLRRMLEQL</sequence>
<dbReference type="EC" id="1.1.1.133" evidence="3 6"/>
<evidence type="ECO:0000256" key="2">
    <source>
        <dbReference type="ARBA" id="ARBA00010944"/>
    </source>
</evidence>